<reference evidence="5" key="1">
    <citation type="submission" date="2010-05" db="EMBL/GenBank/DDBJ databases">
        <title>The genome sequence of Magnaporthe poae strain ATCC 64411.</title>
        <authorList>
            <person name="Ma L.-J."/>
            <person name="Dead R."/>
            <person name="Young S."/>
            <person name="Zeng Q."/>
            <person name="Koehrsen M."/>
            <person name="Alvarado L."/>
            <person name="Berlin A."/>
            <person name="Chapman S.B."/>
            <person name="Chen Z."/>
            <person name="Freedman E."/>
            <person name="Gellesch M."/>
            <person name="Goldberg J."/>
            <person name="Griggs A."/>
            <person name="Gujja S."/>
            <person name="Heilman E.R."/>
            <person name="Heiman D."/>
            <person name="Hepburn T."/>
            <person name="Howarth C."/>
            <person name="Jen D."/>
            <person name="Larson L."/>
            <person name="Mehta T."/>
            <person name="Neiman D."/>
            <person name="Pearson M."/>
            <person name="Roberts A."/>
            <person name="Saif S."/>
            <person name="Shea T."/>
            <person name="Shenoy N."/>
            <person name="Sisk P."/>
            <person name="Stolte C."/>
            <person name="Sykes S."/>
            <person name="Walk T."/>
            <person name="White J."/>
            <person name="Yandava C."/>
            <person name="Haas B."/>
            <person name="Nusbaum C."/>
            <person name="Birren B."/>
        </authorList>
    </citation>
    <scope>NUCLEOTIDE SEQUENCE [LARGE SCALE GENOMIC DNA]</scope>
    <source>
        <strain evidence="5">ATCC 64411 / 73-15</strain>
    </source>
</reference>
<proteinExistence type="predicted"/>
<feature type="transmembrane region" description="Helical" evidence="2">
    <location>
        <begin position="183"/>
        <end position="209"/>
    </location>
</feature>
<reference evidence="3" key="2">
    <citation type="submission" date="2010-05" db="EMBL/GenBank/DDBJ databases">
        <title>The Genome Sequence of Magnaporthe poae strain ATCC 64411.</title>
        <authorList>
            <consortium name="The Broad Institute Genome Sequencing Platform"/>
            <consortium name="Broad Institute Genome Sequencing Center for Infectious Disease"/>
            <person name="Ma L.-J."/>
            <person name="Dead R."/>
            <person name="Young S."/>
            <person name="Zeng Q."/>
            <person name="Koehrsen M."/>
            <person name="Alvarado L."/>
            <person name="Berlin A."/>
            <person name="Chapman S.B."/>
            <person name="Chen Z."/>
            <person name="Freedman E."/>
            <person name="Gellesch M."/>
            <person name="Goldberg J."/>
            <person name="Griggs A."/>
            <person name="Gujja S."/>
            <person name="Heilman E.R."/>
            <person name="Heiman D."/>
            <person name="Hepburn T."/>
            <person name="Howarth C."/>
            <person name="Jen D."/>
            <person name="Larson L."/>
            <person name="Mehta T."/>
            <person name="Neiman D."/>
            <person name="Pearson M."/>
            <person name="Roberts A."/>
            <person name="Saif S."/>
            <person name="Shea T."/>
            <person name="Shenoy N."/>
            <person name="Sisk P."/>
            <person name="Stolte C."/>
            <person name="Sykes S."/>
            <person name="Walk T."/>
            <person name="White J."/>
            <person name="Yandava C."/>
            <person name="Haas B."/>
            <person name="Nusbaum C."/>
            <person name="Birren B."/>
        </authorList>
    </citation>
    <scope>NUCLEOTIDE SEQUENCE</scope>
    <source>
        <strain evidence="3">ATCC 64411</strain>
    </source>
</reference>
<reference evidence="4" key="4">
    <citation type="journal article" date="2015" name="G3 (Bethesda)">
        <title>Genome sequences of three phytopathogenic species of the Magnaporthaceae family of fungi.</title>
        <authorList>
            <person name="Okagaki L.H."/>
            <person name="Nunes C.C."/>
            <person name="Sailsbery J."/>
            <person name="Clay B."/>
            <person name="Brown D."/>
            <person name="John T."/>
            <person name="Oh Y."/>
            <person name="Young N."/>
            <person name="Fitzgerald M."/>
            <person name="Haas B.J."/>
            <person name="Zeng Q."/>
            <person name="Young S."/>
            <person name="Adiconis X."/>
            <person name="Fan L."/>
            <person name="Levin J.Z."/>
            <person name="Mitchell T.K."/>
            <person name="Okubara P.A."/>
            <person name="Farman M.L."/>
            <person name="Kohn L.M."/>
            <person name="Birren B."/>
            <person name="Ma L.-J."/>
            <person name="Dean R.A."/>
        </authorList>
    </citation>
    <scope>NUCLEOTIDE SEQUENCE</scope>
    <source>
        <strain evidence="4">ATCC 64411 / 73-15</strain>
    </source>
</reference>
<dbReference type="VEuPathDB" id="FungiDB:MAPG_02491"/>
<dbReference type="AlphaFoldDB" id="A0A0C4DRI2"/>
<evidence type="ECO:0000256" key="1">
    <source>
        <dbReference type="SAM" id="MobiDB-lite"/>
    </source>
</evidence>
<sequence length="213" mass="24296">MGLENARTPAHKKRTKGPPPCHQHNRCSWPAWQPARLGPRAGGGLGPGEGRDAEPVPRPAKAHRQGMMCVCVFLNNDDHDEYDDIMFCFFFFLDLSLLRSQLTGRAGCEKTQDDVMGRLHIYRALPDDPSFAYSSIILRPLLSHTYPRIVWTVSHYYYLFSSNRLFERTIPDIPLVISRCMEIAPYALVFFFPPFLELFSLVFFAFPALSLAL</sequence>
<accession>A0A0C4DRI2</accession>
<dbReference type="EnsemblFungi" id="MAPG_02491T0">
    <property type="protein sequence ID" value="MAPG_02491T0"/>
    <property type="gene ID" value="MAPG_02491"/>
</dbReference>
<evidence type="ECO:0000313" key="3">
    <source>
        <dbReference type="EMBL" id="KLU83431.1"/>
    </source>
</evidence>
<keyword evidence="2" id="KW-1133">Transmembrane helix</keyword>
<feature type="region of interest" description="Disordered" evidence="1">
    <location>
        <begin position="1"/>
        <end position="25"/>
    </location>
</feature>
<gene>
    <name evidence="3" type="ORF">MAPG_02491</name>
</gene>
<evidence type="ECO:0000256" key="2">
    <source>
        <dbReference type="SAM" id="Phobius"/>
    </source>
</evidence>
<dbReference type="Proteomes" id="UP000011715">
    <property type="component" value="Unassembled WGS sequence"/>
</dbReference>
<name>A0A0C4DRI2_MAGP6</name>
<keyword evidence="2" id="KW-0472">Membrane</keyword>
<keyword evidence="5" id="KW-1185">Reference proteome</keyword>
<evidence type="ECO:0000313" key="4">
    <source>
        <dbReference type="EnsemblFungi" id="MAPG_02491T0"/>
    </source>
</evidence>
<feature type="region of interest" description="Disordered" evidence="1">
    <location>
        <begin position="38"/>
        <end position="59"/>
    </location>
</feature>
<protein>
    <submittedName>
        <fullName evidence="3 4">Uncharacterized protein</fullName>
    </submittedName>
</protein>
<organism evidence="4 5">
    <name type="scientific">Magnaporthiopsis poae (strain ATCC 64411 / 73-15)</name>
    <name type="common">Kentucky bluegrass fungus</name>
    <name type="synonym">Magnaporthe poae</name>
    <dbReference type="NCBI Taxonomy" id="644358"/>
    <lineage>
        <taxon>Eukaryota</taxon>
        <taxon>Fungi</taxon>
        <taxon>Dikarya</taxon>
        <taxon>Ascomycota</taxon>
        <taxon>Pezizomycotina</taxon>
        <taxon>Sordariomycetes</taxon>
        <taxon>Sordariomycetidae</taxon>
        <taxon>Magnaporthales</taxon>
        <taxon>Magnaporthaceae</taxon>
        <taxon>Magnaporthiopsis</taxon>
    </lineage>
</organism>
<evidence type="ECO:0000313" key="5">
    <source>
        <dbReference type="Proteomes" id="UP000011715"/>
    </source>
</evidence>
<keyword evidence="2" id="KW-0812">Transmembrane</keyword>
<dbReference type="EMBL" id="ADBL01000622">
    <property type="status" value="NOT_ANNOTATED_CDS"/>
    <property type="molecule type" value="Genomic_DNA"/>
</dbReference>
<reference evidence="3" key="3">
    <citation type="submission" date="2011-03" db="EMBL/GenBank/DDBJ databases">
        <title>Annotation of Magnaporthe poae ATCC 64411.</title>
        <authorList>
            <person name="Ma L.-J."/>
            <person name="Dead R."/>
            <person name="Young S.K."/>
            <person name="Zeng Q."/>
            <person name="Gargeya S."/>
            <person name="Fitzgerald M."/>
            <person name="Haas B."/>
            <person name="Abouelleil A."/>
            <person name="Alvarado L."/>
            <person name="Arachchi H.M."/>
            <person name="Berlin A."/>
            <person name="Brown A."/>
            <person name="Chapman S.B."/>
            <person name="Chen Z."/>
            <person name="Dunbar C."/>
            <person name="Freedman E."/>
            <person name="Gearin G."/>
            <person name="Gellesch M."/>
            <person name="Goldberg J."/>
            <person name="Griggs A."/>
            <person name="Gujja S."/>
            <person name="Heiman D."/>
            <person name="Howarth C."/>
            <person name="Larson L."/>
            <person name="Lui A."/>
            <person name="MacDonald P.J.P."/>
            <person name="Mehta T."/>
            <person name="Montmayeur A."/>
            <person name="Murphy C."/>
            <person name="Neiman D."/>
            <person name="Pearson M."/>
            <person name="Priest M."/>
            <person name="Roberts A."/>
            <person name="Saif S."/>
            <person name="Shea T."/>
            <person name="Shenoy N."/>
            <person name="Sisk P."/>
            <person name="Stolte C."/>
            <person name="Sykes S."/>
            <person name="Yandava C."/>
            <person name="Wortman J."/>
            <person name="Nusbaum C."/>
            <person name="Birren B."/>
        </authorList>
    </citation>
    <scope>NUCLEOTIDE SEQUENCE</scope>
    <source>
        <strain evidence="3">ATCC 64411</strain>
    </source>
</reference>
<dbReference type="EMBL" id="GL876967">
    <property type="protein sequence ID" value="KLU83431.1"/>
    <property type="molecule type" value="Genomic_DNA"/>
</dbReference>
<reference evidence="4" key="5">
    <citation type="submission" date="2015-06" db="UniProtKB">
        <authorList>
            <consortium name="EnsemblFungi"/>
        </authorList>
    </citation>
    <scope>IDENTIFICATION</scope>
    <source>
        <strain evidence="4">ATCC 64411</strain>
    </source>
</reference>